<keyword evidence="3" id="KW-0521">NADP</keyword>
<keyword evidence="2" id="KW-0547">Nucleotide-binding</keyword>
<dbReference type="PANTHER" id="PTHR10160:SF19">
    <property type="entry name" value="PROTON-TRANSLOCATING NAD(P)(+) TRANSHYDROGENASE"/>
    <property type="match status" value="1"/>
</dbReference>
<feature type="compositionally biased region" description="Polar residues" evidence="7">
    <location>
        <begin position="1"/>
        <end position="12"/>
    </location>
</feature>
<reference evidence="10" key="1">
    <citation type="submission" date="2018-06" db="EMBL/GenBank/DDBJ databases">
        <authorList>
            <person name="Zhirakovskaya E."/>
        </authorList>
    </citation>
    <scope>NUCLEOTIDE SEQUENCE</scope>
</reference>
<evidence type="ECO:0000256" key="1">
    <source>
        <dbReference type="ARBA" id="ARBA00012943"/>
    </source>
</evidence>
<evidence type="ECO:0000256" key="3">
    <source>
        <dbReference type="ARBA" id="ARBA00022857"/>
    </source>
</evidence>
<dbReference type="InterPro" id="IPR008143">
    <property type="entry name" value="Ala_DH/PNT_CS2"/>
</dbReference>
<evidence type="ECO:0000256" key="7">
    <source>
        <dbReference type="SAM" id="MobiDB-lite"/>
    </source>
</evidence>
<organism evidence="10">
    <name type="scientific">hydrothermal vent metagenome</name>
    <dbReference type="NCBI Taxonomy" id="652676"/>
    <lineage>
        <taxon>unclassified sequences</taxon>
        <taxon>metagenomes</taxon>
        <taxon>ecological metagenomes</taxon>
    </lineage>
</organism>
<evidence type="ECO:0000259" key="8">
    <source>
        <dbReference type="SMART" id="SM01002"/>
    </source>
</evidence>
<dbReference type="SUPFAM" id="SSF52283">
    <property type="entry name" value="Formate/glycerate dehydrogenase catalytic domain-like"/>
    <property type="match status" value="1"/>
</dbReference>
<dbReference type="GO" id="GO:0016491">
    <property type="term" value="F:oxidoreductase activity"/>
    <property type="evidence" value="ECO:0007669"/>
    <property type="project" value="UniProtKB-KW"/>
</dbReference>
<comment type="catalytic activity">
    <reaction evidence="6">
        <text>NAD(+) + NADPH + H(+)(in) = NADH + NADP(+) + H(+)(out)</text>
        <dbReference type="Rhea" id="RHEA:47992"/>
        <dbReference type="ChEBI" id="CHEBI:15378"/>
        <dbReference type="ChEBI" id="CHEBI:57540"/>
        <dbReference type="ChEBI" id="CHEBI:57783"/>
        <dbReference type="ChEBI" id="CHEBI:57945"/>
        <dbReference type="ChEBI" id="CHEBI:58349"/>
        <dbReference type="EC" id="7.1.1.1"/>
    </reaction>
</comment>
<dbReference type="Gene3D" id="3.40.50.720">
    <property type="entry name" value="NAD(P)-binding Rossmann-like Domain"/>
    <property type="match status" value="2"/>
</dbReference>
<dbReference type="Pfam" id="PF01262">
    <property type="entry name" value="AlaDh_PNT_C"/>
    <property type="match status" value="1"/>
</dbReference>
<sequence length="418" mass="44795">MDTPSTESSPTYELNRPAPVQPLTIGVPCETFSGESRVSLVPATVFLLKKKGLNVVVQSGAGEAAGFPDEQYQKEGAEIKEKRADVFSQADVILQVRAMGNNKDAGKSDLGLLREGQTIIAMCDPLSEPEILRDIASEKVTVIALELLPRITRAQSMDVLSSMATIAGYKAVLLAANITPRMFPMMMTAAGTVKPAKVFIMGAGVAGLQAIATAKRLGAIVKAYDVRSVVKEQIESLGGKFVEVNLDTNSSESSGGYAKEMGPEFLKKQQEVMTEVVAESDVVITTAAIPGKKSPILVTAEMAKGMKPGSVIIDLAAERGGNCELTKLNETVVEQGITILGPGNIPSMVPFHASEMFARNITTLLLHLVKDGKLNLDTEDEIIRDTLVTHQGKLVNTRIREMLNMEPLGPATPYKKTE</sequence>
<dbReference type="GO" id="GO:0050661">
    <property type="term" value="F:NADP binding"/>
    <property type="evidence" value="ECO:0007669"/>
    <property type="project" value="TreeGrafter"/>
</dbReference>
<evidence type="ECO:0000313" key="10">
    <source>
        <dbReference type="EMBL" id="VAX39586.1"/>
    </source>
</evidence>
<keyword evidence="10" id="KW-0560">Oxidoreductase</keyword>
<dbReference type="FunFam" id="3.40.50.720:FF:000188">
    <property type="entry name" value="NAD(P) transhydrogenase alpha subunit 1"/>
    <property type="match status" value="1"/>
</dbReference>
<dbReference type="SUPFAM" id="SSF51735">
    <property type="entry name" value="NAD(P)-binding Rossmann-fold domains"/>
    <property type="match status" value="1"/>
</dbReference>
<dbReference type="CDD" id="cd05304">
    <property type="entry name" value="Rubrum_tdh"/>
    <property type="match status" value="1"/>
</dbReference>
<dbReference type="PROSITE" id="PS00837">
    <property type="entry name" value="ALADH_PNT_2"/>
    <property type="match status" value="1"/>
</dbReference>
<evidence type="ECO:0000256" key="6">
    <source>
        <dbReference type="ARBA" id="ARBA00048202"/>
    </source>
</evidence>
<dbReference type="InterPro" id="IPR007698">
    <property type="entry name" value="AlaDH/PNT_NAD(H)-bd"/>
</dbReference>
<keyword evidence="4" id="KW-1278">Translocase</keyword>
<evidence type="ECO:0000256" key="5">
    <source>
        <dbReference type="ARBA" id="ARBA00023027"/>
    </source>
</evidence>
<dbReference type="PANTHER" id="PTHR10160">
    <property type="entry name" value="NAD(P) TRANSHYDROGENASE"/>
    <property type="match status" value="1"/>
</dbReference>
<dbReference type="GO" id="GO:0005886">
    <property type="term" value="C:plasma membrane"/>
    <property type="evidence" value="ECO:0007669"/>
    <property type="project" value="TreeGrafter"/>
</dbReference>
<dbReference type="Pfam" id="PF05222">
    <property type="entry name" value="AlaDh_PNT_N"/>
    <property type="match status" value="1"/>
</dbReference>
<dbReference type="EMBL" id="UOGL01000343">
    <property type="protein sequence ID" value="VAX39586.1"/>
    <property type="molecule type" value="Genomic_DNA"/>
</dbReference>
<proteinExistence type="predicted"/>
<keyword evidence="5" id="KW-0520">NAD</keyword>
<feature type="region of interest" description="Disordered" evidence="7">
    <location>
        <begin position="1"/>
        <end position="20"/>
    </location>
</feature>
<dbReference type="SMART" id="SM01003">
    <property type="entry name" value="AlaDh_PNT_N"/>
    <property type="match status" value="1"/>
</dbReference>
<name>A0A3B1D9R1_9ZZZZ</name>
<protein>
    <recommendedName>
        <fullName evidence="1">proton-translocating NAD(P)(+) transhydrogenase</fullName>
        <ecNumber evidence="1">7.1.1.1</ecNumber>
    </recommendedName>
</protein>
<dbReference type="NCBIfam" id="NF006942">
    <property type="entry name" value="PRK09424.1"/>
    <property type="match status" value="1"/>
</dbReference>
<dbReference type="InterPro" id="IPR007886">
    <property type="entry name" value="AlaDH/PNT_N"/>
</dbReference>
<gene>
    <name evidence="10" type="ORF">MNBD_PLANCTO02-1488</name>
</gene>
<dbReference type="SMART" id="SM01002">
    <property type="entry name" value="AlaDh_PNT_C"/>
    <property type="match status" value="1"/>
</dbReference>
<feature type="domain" description="Alanine dehydrogenase/pyridine nucleotide transhydrogenase NAD(H)-binding" evidence="8">
    <location>
        <begin position="176"/>
        <end position="341"/>
    </location>
</feature>
<feature type="domain" description="Alanine dehydrogenase/pyridine nucleotide transhydrogenase N-terminal" evidence="9">
    <location>
        <begin position="26"/>
        <end position="167"/>
    </location>
</feature>
<evidence type="ECO:0000259" key="9">
    <source>
        <dbReference type="SMART" id="SM01003"/>
    </source>
</evidence>
<dbReference type="GO" id="GO:0008750">
    <property type="term" value="F:proton-translocating NAD(P)+ transhydrogenase activity"/>
    <property type="evidence" value="ECO:0007669"/>
    <property type="project" value="UniProtKB-EC"/>
</dbReference>
<evidence type="ECO:0000256" key="4">
    <source>
        <dbReference type="ARBA" id="ARBA00022967"/>
    </source>
</evidence>
<dbReference type="GO" id="GO:0006740">
    <property type="term" value="P:NADPH regeneration"/>
    <property type="evidence" value="ECO:0007669"/>
    <property type="project" value="TreeGrafter"/>
</dbReference>
<evidence type="ECO:0000256" key="2">
    <source>
        <dbReference type="ARBA" id="ARBA00022741"/>
    </source>
</evidence>
<dbReference type="InterPro" id="IPR036291">
    <property type="entry name" value="NAD(P)-bd_dom_sf"/>
</dbReference>
<accession>A0A3B1D9R1</accession>
<dbReference type="AlphaFoldDB" id="A0A3B1D9R1"/>
<dbReference type="EC" id="7.1.1.1" evidence="1"/>